<name>A0A498JQK9_MALDO</name>
<evidence type="ECO:0000256" key="1">
    <source>
        <dbReference type="PROSITE-ProRule" id="PRU00047"/>
    </source>
</evidence>
<dbReference type="InterPro" id="IPR001878">
    <property type="entry name" value="Znf_CCHC"/>
</dbReference>
<dbReference type="AlphaFoldDB" id="A0A498JQK9"/>
<evidence type="ECO:0000313" key="4">
    <source>
        <dbReference type="Proteomes" id="UP000290289"/>
    </source>
</evidence>
<dbReference type="EMBL" id="RDQH01000332">
    <property type="protein sequence ID" value="RXH95541.1"/>
    <property type="molecule type" value="Genomic_DNA"/>
</dbReference>
<evidence type="ECO:0000313" key="3">
    <source>
        <dbReference type="EMBL" id="RXH95541.1"/>
    </source>
</evidence>
<dbReference type="Pfam" id="PF14392">
    <property type="entry name" value="zf-CCHC_4"/>
    <property type="match status" value="1"/>
</dbReference>
<keyword evidence="1" id="KW-0862">Zinc</keyword>
<dbReference type="PANTHER" id="PTHR31286:SF178">
    <property type="entry name" value="DUF4283 DOMAIN-CONTAINING PROTEIN"/>
    <property type="match status" value="1"/>
</dbReference>
<keyword evidence="4" id="KW-1185">Reference proteome</keyword>
<comment type="caution">
    <text evidence="3">The sequence shown here is derived from an EMBL/GenBank/DDBJ whole genome shotgun (WGS) entry which is preliminary data.</text>
</comment>
<evidence type="ECO:0000259" key="2">
    <source>
        <dbReference type="PROSITE" id="PS50158"/>
    </source>
</evidence>
<dbReference type="PANTHER" id="PTHR31286">
    <property type="entry name" value="GLYCINE-RICH CELL WALL STRUCTURAL PROTEIN 1.8-LIKE"/>
    <property type="match status" value="1"/>
</dbReference>
<dbReference type="STRING" id="3750.A0A498JQK9"/>
<accession>A0A498JQK9</accession>
<dbReference type="GO" id="GO:0008270">
    <property type="term" value="F:zinc ion binding"/>
    <property type="evidence" value="ECO:0007669"/>
    <property type="project" value="UniProtKB-KW"/>
</dbReference>
<keyword evidence="1" id="KW-0863">Zinc-finger</keyword>
<dbReference type="InterPro" id="IPR040256">
    <property type="entry name" value="At4g02000-like"/>
</dbReference>
<gene>
    <name evidence="3" type="ORF">DVH24_008041</name>
</gene>
<keyword evidence="1" id="KW-0479">Metal-binding</keyword>
<reference evidence="3 4" key="1">
    <citation type="submission" date="2018-10" db="EMBL/GenBank/DDBJ databases">
        <title>A high-quality apple genome assembly.</title>
        <authorList>
            <person name="Hu J."/>
        </authorList>
    </citation>
    <scope>NUCLEOTIDE SEQUENCE [LARGE SCALE GENOMIC DNA]</scope>
    <source>
        <strain evidence="4">cv. HFTH1</strain>
        <tissue evidence="3">Young leaf</tissue>
    </source>
</reference>
<sequence>MGLWQPRREQYDQQTGVSEMIELRGFQTILILCVLFATVGEETECKALMRDEEMASRILEQVPWAVMKQNFPVKQWPNDLALEEVQVEMVQMNGIPLYLCMEESARRLAGGIGELLEIEDLAYARGFLRVRVMFKFCNNNKNPLVPEVWLPRTRNRDTWIELRYERFQDFCYRCDIIGHVNTDCSLRPNWGRSAG</sequence>
<dbReference type="Proteomes" id="UP000290289">
    <property type="component" value="Chromosome 6"/>
</dbReference>
<dbReference type="GO" id="GO:0003676">
    <property type="term" value="F:nucleic acid binding"/>
    <property type="evidence" value="ECO:0007669"/>
    <property type="project" value="InterPro"/>
</dbReference>
<protein>
    <recommendedName>
        <fullName evidence="2">CCHC-type domain-containing protein</fullName>
    </recommendedName>
</protein>
<feature type="domain" description="CCHC-type" evidence="2">
    <location>
        <begin position="171"/>
        <end position="184"/>
    </location>
</feature>
<dbReference type="PROSITE" id="PS50158">
    <property type="entry name" value="ZF_CCHC"/>
    <property type="match status" value="1"/>
</dbReference>
<organism evidence="3 4">
    <name type="scientific">Malus domestica</name>
    <name type="common">Apple</name>
    <name type="synonym">Pyrus malus</name>
    <dbReference type="NCBI Taxonomy" id="3750"/>
    <lineage>
        <taxon>Eukaryota</taxon>
        <taxon>Viridiplantae</taxon>
        <taxon>Streptophyta</taxon>
        <taxon>Embryophyta</taxon>
        <taxon>Tracheophyta</taxon>
        <taxon>Spermatophyta</taxon>
        <taxon>Magnoliopsida</taxon>
        <taxon>eudicotyledons</taxon>
        <taxon>Gunneridae</taxon>
        <taxon>Pentapetalae</taxon>
        <taxon>rosids</taxon>
        <taxon>fabids</taxon>
        <taxon>Rosales</taxon>
        <taxon>Rosaceae</taxon>
        <taxon>Amygdaloideae</taxon>
        <taxon>Maleae</taxon>
        <taxon>Malus</taxon>
    </lineage>
</organism>
<dbReference type="InterPro" id="IPR025836">
    <property type="entry name" value="Zn_knuckle_CX2CX4HX4C"/>
</dbReference>
<proteinExistence type="predicted"/>